<feature type="region of interest" description="Disordered" evidence="1">
    <location>
        <begin position="1"/>
        <end position="112"/>
    </location>
</feature>
<feature type="compositionally biased region" description="Polar residues" evidence="1">
    <location>
        <begin position="54"/>
        <end position="73"/>
    </location>
</feature>
<organism evidence="2 3">
    <name type="scientific">Bifiguratus adelaidae</name>
    <dbReference type="NCBI Taxonomy" id="1938954"/>
    <lineage>
        <taxon>Eukaryota</taxon>
        <taxon>Fungi</taxon>
        <taxon>Fungi incertae sedis</taxon>
        <taxon>Mucoromycota</taxon>
        <taxon>Mucoromycotina</taxon>
        <taxon>Endogonomycetes</taxon>
        <taxon>Endogonales</taxon>
        <taxon>Endogonales incertae sedis</taxon>
        <taxon>Bifiguratus</taxon>
    </lineage>
</organism>
<sequence length="238" mass="26324">MPNTTVRRHQEDKENATAAVPRKSFGNGPKTPLKPTLARNAGTSTPKPGKAFHANTTPKAQRSALRNITNQTPKTERFKEEKNADALPATPKRPLEDAEPAEPSKLFKLAKGDDTKSAESVVENIEYMAPRAEALPWDPGFEIDHSLFIDPPSVIAYEYTQLLELEEEAEAKEREAGITSLDVKVSDKNILEEPLESPELTLASKKSDLSWNESDDPLDLSAADDKIELPFDNFAFEV</sequence>
<dbReference type="Proteomes" id="UP000242875">
    <property type="component" value="Unassembled WGS sequence"/>
</dbReference>
<accession>A0A261XTZ0</accession>
<dbReference type="AlphaFoldDB" id="A0A261XTZ0"/>
<evidence type="ECO:0000313" key="2">
    <source>
        <dbReference type="EMBL" id="OZJ01821.1"/>
    </source>
</evidence>
<keyword evidence="3" id="KW-1185">Reference proteome</keyword>
<protein>
    <recommendedName>
        <fullName evidence="4">Securin</fullName>
    </recommendedName>
</protein>
<feature type="compositionally biased region" description="Basic and acidic residues" evidence="1">
    <location>
        <begin position="74"/>
        <end position="84"/>
    </location>
</feature>
<evidence type="ECO:0000313" key="3">
    <source>
        <dbReference type="Proteomes" id="UP000242875"/>
    </source>
</evidence>
<name>A0A261XTZ0_9FUNG</name>
<dbReference type="OrthoDB" id="2441497at2759"/>
<comment type="caution">
    <text evidence="2">The sequence shown here is derived from an EMBL/GenBank/DDBJ whole genome shotgun (WGS) entry which is preliminary data.</text>
</comment>
<dbReference type="EMBL" id="MVBO01000233">
    <property type="protein sequence ID" value="OZJ01821.1"/>
    <property type="molecule type" value="Genomic_DNA"/>
</dbReference>
<reference evidence="2 3" key="1">
    <citation type="journal article" date="2017" name="Mycologia">
        <title>Bifiguratus adelaidae, gen. et sp. nov., a new member of Mucoromycotina in endophytic and soil-dwelling habitats.</title>
        <authorList>
            <person name="Torres-Cruz T.J."/>
            <person name="Billingsley Tobias T.L."/>
            <person name="Almatruk M."/>
            <person name="Hesse C."/>
            <person name="Kuske C.R."/>
            <person name="Desiro A."/>
            <person name="Benucci G.M."/>
            <person name="Bonito G."/>
            <person name="Stajich J.E."/>
            <person name="Dunlap C."/>
            <person name="Arnold A.E."/>
            <person name="Porras-Alfaro A."/>
        </authorList>
    </citation>
    <scope>NUCLEOTIDE SEQUENCE [LARGE SCALE GENOMIC DNA]</scope>
    <source>
        <strain evidence="2 3">AZ0501</strain>
    </source>
</reference>
<evidence type="ECO:0008006" key="4">
    <source>
        <dbReference type="Google" id="ProtNLM"/>
    </source>
</evidence>
<gene>
    <name evidence="2" type="ORF">BZG36_04812</name>
</gene>
<proteinExistence type="predicted"/>
<evidence type="ECO:0000256" key="1">
    <source>
        <dbReference type="SAM" id="MobiDB-lite"/>
    </source>
</evidence>